<dbReference type="SUPFAM" id="SSF53098">
    <property type="entry name" value="Ribonuclease H-like"/>
    <property type="match status" value="1"/>
</dbReference>
<feature type="region of interest" description="Disordered" evidence="1">
    <location>
        <begin position="644"/>
        <end position="733"/>
    </location>
</feature>
<accession>A0AA35IQY4</accession>
<name>A0AA35IQY4_SACMI</name>
<gene>
    <name evidence="2" type="primary">SMKI12G4230</name>
    <name evidence="2" type="ORF">SMKI_12G4230</name>
</gene>
<feature type="compositionally biased region" description="Polar residues" evidence="1">
    <location>
        <begin position="1"/>
        <end position="10"/>
    </location>
</feature>
<evidence type="ECO:0000256" key="1">
    <source>
        <dbReference type="SAM" id="MobiDB-lite"/>
    </source>
</evidence>
<evidence type="ECO:0008006" key="4">
    <source>
        <dbReference type="Google" id="ProtNLM"/>
    </source>
</evidence>
<dbReference type="PANTHER" id="PTHR35261">
    <property type="entry name" value="ORGANELLAR PROTEIN, PUTATIVE-RELATED-RELATED"/>
    <property type="match status" value="1"/>
</dbReference>
<dbReference type="InterPro" id="IPR052884">
    <property type="entry name" value="VID_Regulator"/>
</dbReference>
<protein>
    <recommendedName>
        <fullName evidence="4">Vid22p</fullName>
    </recommendedName>
</protein>
<feature type="compositionally biased region" description="Low complexity" evidence="1">
    <location>
        <begin position="667"/>
        <end position="696"/>
    </location>
</feature>
<feature type="region of interest" description="Disordered" evidence="1">
    <location>
        <begin position="1"/>
        <end position="53"/>
    </location>
</feature>
<organism evidence="2 3">
    <name type="scientific">Saccharomyces mikatae IFO 1815</name>
    <dbReference type="NCBI Taxonomy" id="226126"/>
    <lineage>
        <taxon>Eukaryota</taxon>
        <taxon>Fungi</taxon>
        <taxon>Dikarya</taxon>
        <taxon>Ascomycota</taxon>
        <taxon>Saccharomycotina</taxon>
        <taxon>Saccharomycetes</taxon>
        <taxon>Saccharomycetales</taxon>
        <taxon>Saccharomycetaceae</taxon>
        <taxon>Saccharomyces</taxon>
    </lineage>
</organism>
<dbReference type="PANTHER" id="PTHR35261:SF3">
    <property type="entry name" value="VACUOLAR IMPORT AND DEGRADATION PROTEIN 22"/>
    <property type="match status" value="1"/>
</dbReference>
<dbReference type="GeneID" id="80920127"/>
<evidence type="ECO:0000313" key="3">
    <source>
        <dbReference type="Proteomes" id="UP001161438"/>
    </source>
</evidence>
<dbReference type="Proteomes" id="UP001161438">
    <property type="component" value="Chromosome 12"/>
</dbReference>
<dbReference type="AlphaFoldDB" id="A0AA35IQY4"/>
<reference evidence="2" key="1">
    <citation type="submission" date="2022-10" db="EMBL/GenBank/DDBJ databases">
        <authorList>
            <person name="Byrne P K."/>
        </authorList>
    </citation>
    <scope>NUCLEOTIDE SEQUENCE</scope>
    <source>
        <strain evidence="2">IFO1815</strain>
    </source>
</reference>
<feature type="compositionally biased region" description="Low complexity" evidence="1">
    <location>
        <begin position="21"/>
        <end position="37"/>
    </location>
</feature>
<feature type="compositionally biased region" description="Polar residues" evidence="1">
    <location>
        <begin position="657"/>
        <end position="666"/>
    </location>
</feature>
<feature type="compositionally biased region" description="Polar residues" evidence="1">
    <location>
        <begin position="706"/>
        <end position="733"/>
    </location>
</feature>
<keyword evidence="3" id="KW-1185">Reference proteome</keyword>
<evidence type="ECO:0000313" key="2">
    <source>
        <dbReference type="EMBL" id="CAI4035273.1"/>
    </source>
</evidence>
<dbReference type="InterPro" id="IPR012337">
    <property type="entry name" value="RNaseH-like_sf"/>
</dbReference>
<proteinExistence type="predicted"/>
<feature type="compositionally biased region" description="Acidic residues" evidence="1">
    <location>
        <begin position="38"/>
        <end position="51"/>
    </location>
</feature>
<feature type="compositionally biased region" description="Low complexity" evidence="1">
    <location>
        <begin position="644"/>
        <end position="656"/>
    </location>
</feature>
<dbReference type="RefSeq" id="XP_056078393.1">
    <property type="nucleotide sequence ID" value="XM_056224479.1"/>
</dbReference>
<sequence>MRTMDTQVQSAERGLVLPPMNSTVSTATAATTATNTDTDTDGDRDEEEESSVGDGCEWVPAYMLTRDKACYLGHFLGANKMLEAVKCKHCDVIIRRRADSTSMAEASQAHLWNVHKIDPNTNYYGGWTGVDSGSNFMARPPLKNYQGGGTATSSIANLLEIDEDFLKRTREREMDLPLVQSLAIIIASENLPLSFVDNTAVRLLINQNANSLSFIDHDLILNTIRSIAYNLDRIIQRTALRNNSDLALIIDKNYLLMDPTDRSNQLSNRLKNQLFEMQKINFFSLSHSVWNDTMSILSIQYYDEFHSCVKILPLIIQDLHEHTNDPKLSVSAQLFKIAQELPGLQNSVISMTLPRSQIIDLLNVIDSQPFFPSSYTNAKSYYHNCIISVINSAILPLFGTPKSAGITRSTHSSFTREPLTLLDSLIDLSNIDISSSIFFRINSFLDDLQSNSWQLDKFRSLCGKFGYRFDYSKFDLSRYSTATVSLQTFLNLRPIIEEYQSSIQTEKFNEIDFQIINYLLTTLNSVNRILKFFTSSKNLNFTYVLFAVMSIEKHLLSTLSTLQFQRLIAPFEAFLSKIQEFKTILFSDDMNLLAMFMCPAILFEREVLEYSFHTISLSEIVDKLSTLIFSLLKRFLNLHTIDNGNNNNSGPSNNNNKINVHTDGQGNNISNGNGNNNNNNDNENDNNNENRSNSNSPASRIDIDPTSGQGSVSPERQSHDNNNNMSFDSLSGTHHLSDSTISKEIDTIFLQTIQEDLYEYLSTVNSIVPISYRSYCEQSSFVRDSGRFKKRIITEDSIIGELEQPMNFIEELLDIHVPVCNAFWTQYLDNDAGPIIRILFKIMQCQSSSSIREEYSFLNDFVPRVHPDLTQEIIKIKLFNDQFVASKVDYDLDTLQTASQYLP</sequence>
<dbReference type="EMBL" id="OX365768">
    <property type="protein sequence ID" value="CAI4035273.1"/>
    <property type="molecule type" value="Genomic_DNA"/>
</dbReference>